<proteinExistence type="predicted"/>
<gene>
    <name evidence="1" type="ORF">AXF42_Ash021023</name>
</gene>
<accession>A0A2I0ADV4</accession>
<evidence type="ECO:0000313" key="1">
    <source>
        <dbReference type="EMBL" id="PKA53728.1"/>
    </source>
</evidence>
<name>A0A2I0ADV4_9ASPA</name>
<evidence type="ECO:0000313" key="2">
    <source>
        <dbReference type="Proteomes" id="UP000236161"/>
    </source>
</evidence>
<dbReference type="Proteomes" id="UP000236161">
    <property type="component" value="Unassembled WGS sequence"/>
</dbReference>
<keyword evidence="2" id="KW-1185">Reference proteome</keyword>
<dbReference type="EMBL" id="KZ451991">
    <property type="protein sequence ID" value="PKA53728.1"/>
    <property type="molecule type" value="Genomic_DNA"/>
</dbReference>
<organism evidence="1 2">
    <name type="scientific">Apostasia shenzhenica</name>
    <dbReference type="NCBI Taxonomy" id="1088818"/>
    <lineage>
        <taxon>Eukaryota</taxon>
        <taxon>Viridiplantae</taxon>
        <taxon>Streptophyta</taxon>
        <taxon>Embryophyta</taxon>
        <taxon>Tracheophyta</taxon>
        <taxon>Spermatophyta</taxon>
        <taxon>Magnoliopsida</taxon>
        <taxon>Liliopsida</taxon>
        <taxon>Asparagales</taxon>
        <taxon>Orchidaceae</taxon>
        <taxon>Apostasioideae</taxon>
        <taxon>Apostasia</taxon>
    </lineage>
</organism>
<reference evidence="1 2" key="1">
    <citation type="journal article" date="2017" name="Nature">
        <title>The Apostasia genome and the evolution of orchids.</title>
        <authorList>
            <person name="Zhang G.Q."/>
            <person name="Liu K.W."/>
            <person name="Li Z."/>
            <person name="Lohaus R."/>
            <person name="Hsiao Y.Y."/>
            <person name="Niu S.C."/>
            <person name="Wang J.Y."/>
            <person name="Lin Y.C."/>
            <person name="Xu Q."/>
            <person name="Chen L.J."/>
            <person name="Yoshida K."/>
            <person name="Fujiwara S."/>
            <person name="Wang Z.W."/>
            <person name="Zhang Y.Q."/>
            <person name="Mitsuda N."/>
            <person name="Wang M."/>
            <person name="Liu G.H."/>
            <person name="Pecoraro L."/>
            <person name="Huang H.X."/>
            <person name="Xiao X.J."/>
            <person name="Lin M."/>
            <person name="Wu X.Y."/>
            <person name="Wu W.L."/>
            <person name="Chen Y.Y."/>
            <person name="Chang S.B."/>
            <person name="Sakamoto S."/>
            <person name="Ohme-Takagi M."/>
            <person name="Yagi M."/>
            <person name="Zeng S.J."/>
            <person name="Shen C.Y."/>
            <person name="Yeh C.M."/>
            <person name="Luo Y.B."/>
            <person name="Tsai W.C."/>
            <person name="Van de Peer Y."/>
            <person name="Liu Z.J."/>
        </authorList>
    </citation>
    <scope>NUCLEOTIDE SEQUENCE [LARGE SCALE GENOMIC DNA]</scope>
    <source>
        <strain evidence="2">cv. Shenzhen</strain>
        <tissue evidence="1">Stem</tissue>
    </source>
</reference>
<protein>
    <submittedName>
        <fullName evidence="1">Uncharacterized protein</fullName>
    </submittedName>
</protein>
<sequence length="95" mass="10871">MSSLFFAGLLPKFAAHHIRRRSPLWTEMASELSTSPFSERVSSRVSAVPSPSDLLAGSCQRRQRKLVKPNFLPCRICRDRRGGAAIVWWRRSRMN</sequence>
<dbReference type="AlphaFoldDB" id="A0A2I0ADV4"/>